<dbReference type="EC" id="2.6.1.11" evidence="5"/>
<dbReference type="InterPro" id="IPR005814">
    <property type="entry name" value="Aminotrans_3"/>
</dbReference>
<dbReference type="NCBIfam" id="TIGR00707">
    <property type="entry name" value="argD"/>
    <property type="match status" value="1"/>
</dbReference>
<dbReference type="GO" id="GO:0005737">
    <property type="term" value="C:cytoplasm"/>
    <property type="evidence" value="ECO:0007669"/>
    <property type="project" value="UniProtKB-SubCell"/>
</dbReference>
<feature type="binding site" evidence="5">
    <location>
        <begin position="215"/>
        <end position="218"/>
    </location>
    <ligand>
        <name>pyridoxal 5'-phosphate</name>
        <dbReference type="ChEBI" id="CHEBI:597326"/>
    </ligand>
</feature>
<dbReference type="InterPro" id="IPR015421">
    <property type="entry name" value="PyrdxlP-dep_Trfase_major"/>
</dbReference>
<dbReference type="GO" id="GO:0042802">
    <property type="term" value="F:identical protein binding"/>
    <property type="evidence" value="ECO:0007669"/>
    <property type="project" value="TreeGrafter"/>
</dbReference>
<dbReference type="GO" id="GO:0003992">
    <property type="term" value="F:N2-acetyl-L-ornithine:2-oxoglutarate 5-aminotransferase activity"/>
    <property type="evidence" value="ECO:0007669"/>
    <property type="project" value="UniProtKB-UniRule"/>
</dbReference>
<evidence type="ECO:0000313" key="7">
    <source>
        <dbReference type="Proteomes" id="UP000249590"/>
    </source>
</evidence>
<evidence type="ECO:0000256" key="5">
    <source>
        <dbReference type="HAMAP-Rule" id="MF_01107"/>
    </source>
</evidence>
<evidence type="ECO:0000256" key="3">
    <source>
        <dbReference type="ARBA" id="ARBA00022679"/>
    </source>
</evidence>
<dbReference type="InterPro" id="IPR049704">
    <property type="entry name" value="Aminotrans_3_PPA_site"/>
</dbReference>
<dbReference type="UniPathway" id="UPA00068">
    <property type="reaction ID" value="UER00109"/>
</dbReference>
<keyword evidence="2 5" id="KW-0032">Aminotransferase</keyword>
<feature type="modified residue" description="N6-(pyridoxal phosphate)lysine" evidence="5">
    <location>
        <position position="244"/>
    </location>
</feature>
<comment type="cofactor">
    <cofactor evidence="5">
        <name>pyridoxal 5'-phosphate</name>
        <dbReference type="ChEBI" id="CHEBI:597326"/>
    </cofactor>
    <text evidence="5">Binds 1 pyridoxal phosphate per subunit.</text>
</comment>
<dbReference type="SUPFAM" id="SSF53383">
    <property type="entry name" value="PLP-dependent transferases"/>
    <property type="match status" value="1"/>
</dbReference>
<comment type="miscellaneous">
    <text evidence="5">May also have succinyldiaminopimelate aminotransferase activity, thus carrying out the corresponding step in lysine biosynthesis.</text>
</comment>
<dbReference type="CDD" id="cd00610">
    <property type="entry name" value="OAT_like"/>
    <property type="match status" value="1"/>
</dbReference>
<dbReference type="HAMAP" id="MF_01107">
    <property type="entry name" value="ArgD_aminotrans_3"/>
    <property type="match status" value="1"/>
</dbReference>
<dbReference type="Pfam" id="PF00202">
    <property type="entry name" value="Aminotran_3"/>
    <property type="match status" value="1"/>
</dbReference>
<organism evidence="6 7">
    <name type="scientific">Acuticoccus sediminis</name>
    <dbReference type="NCBI Taxonomy" id="2184697"/>
    <lineage>
        <taxon>Bacteria</taxon>
        <taxon>Pseudomonadati</taxon>
        <taxon>Pseudomonadota</taxon>
        <taxon>Alphaproteobacteria</taxon>
        <taxon>Hyphomicrobiales</taxon>
        <taxon>Amorphaceae</taxon>
        <taxon>Acuticoccus</taxon>
    </lineage>
</organism>
<feature type="binding site" evidence="5">
    <location>
        <position position="273"/>
    </location>
    <ligand>
        <name>pyridoxal 5'-phosphate</name>
        <dbReference type="ChEBI" id="CHEBI:597326"/>
    </ligand>
</feature>
<name>A0A8B2P0D3_9HYPH</name>
<dbReference type="InterPro" id="IPR004636">
    <property type="entry name" value="AcOrn/SuccOrn_fam"/>
</dbReference>
<keyword evidence="4 5" id="KW-0663">Pyridoxal phosphate</keyword>
<sequence length="399" mass="41777">MTTNSLFPTYNRADISFEKGEGVWLVGSDGRRYLDMGSGIAVTGVGHAHPHLVAVLQEAATKVWHTSNLYRIPEQERLADRLTAATFAERVFFCNSGAEANEAAIKTARRYQYVSGHPERTRIITFTGAFHGRTLGALAATGVAKYMEGFGEPAPGFDKLPLGDIDAVKAAVGPETAAIMVEPVQGEGGIQMVDRGFLQALRQICDDNGLVLIFDEIQTGVGRFGTLFAYEALGVTPDVLTSAKGLGGGFPIGACLATAAVGDAMTPGTHGTTFGGTPLACAVANGVLDVILADGFLDEVKRKGAFLMQSLSSVVDSHPEVFEGVRGEGLMIGVKCRVAAADVATAARDAGLLVIPAGDNVVRFLPGLVATQEDLREAAQRLEAAGVAVEKAKKDTAVV</sequence>
<keyword evidence="1 5" id="KW-0055">Arginine biosynthesis</keyword>
<dbReference type="PIRSF" id="PIRSF000521">
    <property type="entry name" value="Transaminase_4ab_Lys_Orn"/>
    <property type="match status" value="1"/>
</dbReference>
<feature type="binding site" evidence="5">
    <location>
        <position position="130"/>
    </location>
    <ligand>
        <name>pyridoxal 5'-phosphate</name>
        <dbReference type="ChEBI" id="CHEBI:597326"/>
    </ligand>
</feature>
<keyword evidence="7" id="KW-1185">Reference proteome</keyword>
<keyword evidence="3 5" id="KW-0808">Transferase</keyword>
<dbReference type="PROSITE" id="PS00600">
    <property type="entry name" value="AA_TRANSFER_CLASS_3"/>
    <property type="match status" value="1"/>
</dbReference>
<comment type="catalytic activity">
    <reaction evidence="5">
        <text>N(2)-acetyl-L-ornithine + 2-oxoglutarate = N-acetyl-L-glutamate 5-semialdehyde + L-glutamate</text>
        <dbReference type="Rhea" id="RHEA:18049"/>
        <dbReference type="ChEBI" id="CHEBI:16810"/>
        <dbReference type="ChEBI" id="CHEBI:29123"/>
        <dbReference type="ChEBI" id="CHEBI:29985"/>
        <dbReference type="ChEBI" id="CHEBI:57805"/>
        <dbReference type="EC" id="2.6.1.11"/>
    </reaction>
</comment>
<evidence type="ECO:0000256" key="1">
    <source>
        <dbReference type="ARBA" id="ARBA00022571"/>
    </source>
</evidence>
<dbReference type="Proteomes" id="UP000249590">
    <property type="component" value="Unassembled WGS sequence"/>
</dbReference>
<comment type="pathway">
    <text evidence="5">Amino-acid biosynthesis; L-arginine biosynthesis; N(2)-acetyl-L-ornithine from L-glutamate: step 4/4.</text>
</comment>
<dbReference type="Gene3D" id="3.40.640.10">
    <property type="entry name" value="Type I PLP-dependent aspartate aminotransferase-like (Major domain)"/>
    <property type="match status" value="1"/>
</dbReference>
<dbReference type="GO" id="GO:0006526">
    <property type="term" value="P:L-arginine biosynthetic process"/>
    <property type="evidence" value="ECO:0007669"/>
    <property type="project" value="UniProtKB-UniRule"/>
</dbReference>
<feature type="binding site" evidence="5">
    <location>
        <begin position="97"/>
        <end position="98"/>
    </location>
    <ligand>
        <name>pyridoxal 5'-phosphate</name>
        <dbReference type="ChEBI" id="CHEBI:597326"/>
    </ligand>
</feature>
<protein>
    <recommendedName>
        <fullName evidence="5">Acetylornithine aminotransferase</fullName>
        <shortName evidence="5">ACOAT</shortName>
        <ecNumber evidence="5">2.6.1.11</ecNumber>
    </recommendedName>
</protein>
<dbReference type="InterPro" id="IPR050103">
    <property type="entry name" value="Class-III_PLP-dep_AT"/>
</dbReference>
<dbReference type="FunFam" id="3.40.640.10:FF:000004">
    <property type="entry name" value="Acetylornithine aminotransferase"/>
    <property type="match status" value="1"/>
</dbReference>
<dbReference type="OrthoDB" id="9801834at2"/>
<dbReference type="EMBL" id="QHHQ01000001">
    <property type="protein sequence ID" value="RAI04440.1"/>
    <property type="molecule type" value="Genomic_DNA"/>
</dbReference>
<keyword evidence="5" id="KW-0028">Amino-acid biosynthesis</keyword>
<proteinExistence type="inferred from homology"/>
<comment type="caution">
    <text evidence="6">The sequence shown here is derived from an EMBL/GenBank/DDBJ whole genome shotgun (WGS) entry which is preliminary data.</text>
</comment>
<feature type="binding site" evidence="5">
    <location>
        <position position="133"/>
    </location>
    <ligand>
        <name>N(2)-acetyl-L-ornithine</name>
        <dbReference type="ChEBI" id="CHEBI:57805"/>
    </ligand>
</feature>
<dbReference type="GO" id="GO:0030170">
    <property type="term" value="F:pyridoxal phosphate binding"/>
    <property type="evidence" value="ECO:0007669"/>
    <property type="project" value="InterPro"/>
</dbReference>
<evidence type="ECO:0000256" key="4">
    <source>
        <dbReference type="ARBA" id="ARBA00022898"/>
    </source>
</evidence>
<gene>
    <name evidence="5" type="primary">argD</name>
    <name evidence="6" type="ORF">DLJ53_01155</name>
</gene>
<comment type="subcellular location">
    <subcellularLocation>
        <location evidence="5">Cytoplasm</location>
    </subcellularLocation>
</comment>
<dbReference type="RefSeq" id="WP_111343932.1">
    <property type="nucleotide sequence ID" value="NZ_QHHQ01000001.1"/>
</dbReference>
<dbReference type="NCBIfam" id="NF002325">
    <property type="entry name" value="PRK01278.1"/>
    <property type="match status" value="1"/>
</dbReference>
<keyword evidence="5" id="KW-0963">Cytoplasm</keyword>
<dbReference type="Gene3D" id="3.90.1150.10">
    <property type="entry name" value="Aspartate Aminotransferase, domain 1"/>
    <property type="match status" value="1"/>
</dbReference>
<feature type="binding site" evidence="5">
    <location>
        <position position="272"/>
    </location>
    <ligand>
        <name>N(2)-acetyl-L-ornithine</name>
        <dbReference type="ChEBI" id="CHEBI:57805"/>
    </ligand>
</feature>
<reference evidence="6 7" key="1">
    <citation type="submission" date="2018-05" db="EMBL/GenBank/DDBJ databases">
        <title>Acuticoccus sediminis sp. nov., isolated from deep-sea sediment of Indian Ocean.</title>
        <authorList>
            <person name="Liu X."/>
            <person name="Lai Q."/>
            <person name="Du Y."/>
            <person name="Sun F."/>
            <person name="Zhang X."/>
            <person name="Wang S."/>
            <person name="Shao Z."/>
        </authorList>
    </citation>
    <scope>NUCLEOTIDE SEQUENCE [LARGE SCALE GENOMIC DNA]</scope>
    <source>
        <strain evidence="6 7">PTG4-2</strain>
    </source>
</reference>
<dbReference type="InterPro" id="IPR015424">
    <property type="entry name" value="PyrdxlP-dep_Trfase"/>
</dbReference>
<evidence type="ECO:0000313" key="6">
    <source>
        <dbReference type="EMBL" id="RAI04440.1"/>
    </source>
</evidence>
<dbReference type="PANTHER" id="PTHR11986:SF113">
    <property type="entry name" value="SUCCINYLORNITHINE TRANSAMINASE"/>
    <property type="match status" value="1"/>
</dbReference>
<dbReference type="PANTHER" id="PTHR11986">
    <property type="entry name" value="AMINOTRANSFERASE CLASS III"/>
    <property type="match status" value="1"/>
</dbReference>
<comment type="similarity">
    <text evidence="5">Belongs to the class-III pyridoxal-phosphate-dependent aminotransferase family. ArgD subfamily.</text>
</comment>
<evidence type="ECO:0000256" key="2">
    <source>
        <dbReference type="ARBA" id="ARBA00022576"/>
    </source>
</evidence>
<comment type="subunit">
    <text evidence="5">Homodimer.</text>
</comment>
<dbReference type="AlphaFoldDB" id="A0A8B2P0D3"/>
<dbReference type="InterPro" id="IPR015422">
    <property type="entry name" value="PyrdxlP-dep_Trfase_small"/>
</dbReference>
<accession>A0A8B2P0D3</accession>